<keyword evidence="10" id="KW-1185">Reference proteome</keyword>
<reference evidence="9" key="2">
    <citation type="submission" date="2025-09" db="UniProtKB">
        <authorList>
            <consortium name="Ensembl"/>
        </authorList>
    </citation>
    <scope>IDENTIFICATION</scope>
</reference>
<accession>A0A8B9I5Q2</accession>
<comment type="subunit">
    <text evidence="4">Component of the CIA complex. Component of the MMXD complex, which includes CIAO1, ERCC2, CIAO2B, MMS19 and SLC25A5. Interacts with CIAO1, ERCC2 and MMS19; the interactions are direct. Interacts with KIF4A; the interaction facilitates the transfer of Fe-S clusters to KIF4A to ensure proper localization of KIF4A to the mitotic machinery. Interacts with CCDC117; the interaction is direct.</text>
</comment>
<proteinExistence type="inferred from homology"/>
<dbReference type="InterPro" id="IPR002744">
    <property type="entry name" value="MIP18-like"/>
</dbReference>
<dbReference type="GO" id="GO:0007059">
    <property type="term" value="P:chromosome segregation"/>
    <property type="evidence" value="ECO:0007669"/>
    <property type="project" value="UniProtKB-KW"/>
</dbReference>
<dbReference type="PANTHER" id="PTHR12377:SF0">
    <property type="entry name" value="CYTOSOLIC IRON-SULFUR ASSEMBLY COMPONENT 2B"/>
    <property type="match status" value="1"/>
</dbReference>
<evidence type="ECO:0000256" key="6">
    <source>
        <dbReference type="ARBA" id="ARBA00075477"/>
    </source>
</evidence>
<dbReference type="PANTHER" id="PTHR12377">
    <property type="entry name" value="CYTOSOLIC IRON-SULFUR ASSEMBLY COMPONENT 2B-RELATED"/>
    <property type="match status" value="1"/>
</dbReference>
<evidence type="ECO:0000256" key="2">
    <source>
        <dbReference type="ARBA" id="ARBA00022829"/>
    </source>
</evidence>
<dbReference type="GO" id="GO:0097361">
    <property type="term" value="C:cytosolic [4Fe-4S] assembly targeting complex"/>
    <property type="evidence" value="ECO:0007669"/>
    <property type="project" value="UniProtKB-ARBA"/>
</dbReference>
<evidence type="ECO:0000259" key="8">
    <source>
        <dbReference type="Pfam" id="PF01883"/>
    </source>
</evidence>
<dbReference type="FunFam" id="3.30.300.130:FF:000005">
    <property type="entry name" value="Mitotic spindle-associated mmxd complex subunit"/>
    <property type="match status" value="1"/>
</dbReference>
<sequence>MQAARCHLSKNNKNLHITFFFVRRNQTYSRKSEADDVLPRDHSAVTPLRGLCAAARRLPTRGRCRTGSGAAPLPQRGSARPVRRRRAAGLLLPPPAMVGPAGGAPLENANPLIYRRSGERPVTAREEDDELPDSIDDREIFDLIRSINDPEHPLTLEELNVVEQVRVKVNDAESTVAVEFTPTIPHCSMATLIGLSIKVKLIRSLPERFKMDVHITPGTHASEHAVNKQLADKERVAAALENSHLLEVVNQCLSARS</sequence>
<evidence type="ECO:0000256" key="3">
    <source>
        <dbReference type="ARBA" id="ARBA00055145"/>
    </source>
</evidence>
<feature type="domain" description="MIP18 family-like" evidence="8">
    <location>
        <begin position="138"/>
        <end position="213"/>
    </location>
</feature>
<evidence type="ECO:0000256" key="7">
    <source>
        <dbReference type="SAM" id="MobiDB-lite"/>
    </source>
</evidence>
<evidence type="ECO:0000313" key="9">
    <source>
        <dbReference type="Ensembl" id="ENSABRP00000011286.1"/>
    </source>
</evidence>
<dbReference type="Pfam" id="PF01883">
    <property type="entry name" value="FeS_assembly_P"/>
    <property type="match status" value="1"/>
</dbReference>
<dbReference type="InterPro" id="IPR039796">
    <property type="entry name" value="MIP18"/>
</dbReference>
<dbReference type="AlphaFoldDB" id="A0A8B9I5Q2"/>
<protein>
    <recommendedName>
        <fullName evidence="5">Cytosolic iron-sulfur assembly component 2B</fullName>
    </recommendedName>
    <alternativeName>
        <fullName evidence="6">Mitotic spindle-associated MMXD complex subunit MIP18</fullName>
    </alternativeName>
</protein>
<evidence type="ECO:0000256" key="5">
    <source>
        <dbReference type="ARBA" id="ARBA00074928"/>
    </source>
</evidence>
<keyword evidence="2" id="KW-0159">Chromosome partition</keyword>
<reference evidence="9" key="1">
    <citation type="submission" date="2025-08" db="UniProtKB">
        <authorList>
            <consortium name="Ensembl"/>
        </authorList>
    </citation>
    <scope>IDENTIFICATION</scope>
</reference>
<evidence type="ECO:0000313" key="10">
    <source>
        <dbReference type="Proteomes" id="UP000694426"/>
    </source>
</evidence>
<dbReference type="Proteomes" id="UP000694426">
    <property type="component" value="Unplaced"/>
</dbReference>
<name>A0A8B9I5Q2_9AVES</name>
<evidence type="ECO:0000256" key="4">
    <source>
        <dbReference type="ARBA" id="ARBA00065687"/>
    </source>
</evidence>
<gene>
    <name evidence="9" type="primary">CIAO2B</name>
</gene>
<dbReference type="Gene3D" id="3.30.300.130">
    <property type="entry name" value="Fe-S cluster assembly (FSCA)"/>
    <property type="match status" value="1"/>
</dbReference>
<dbReference type="SUPFAM" id="SSF117916">
    <property type="entry name" value="Fe-S cluster assembly (FSCA) domain-like"/>
    <property type="match status" value="1"/>
</dbReference>
<dbReference type="GeneTree" id="ENSGT00390000017697"/>
<dbReference type="Ensembl" id="ENSABRT00000016156.1">
    <property type="protein sequence ID" value="ENSABRP00000011286.1"/>
    <property type="gene ID" value="ENSABRG00000010122.1"/>
</dbReference>
<dbReference type="InterPro" id="IPR034904">
    <property type="entry name" value="FSCA_dom_sf"/>
</dbReference>
<dbReference type="GO" id="GO:0051604">
    <property type="term" value="P:protein maturation"/>
    <property type="evidence" value="ECO:0007669"/>
    <property type="project" value="InterPro"/>
</dbReference>
<comment type="function">
    <text evidence="3">Component of the cytosolic iron-sulfur protein assembly (CIA) complex, a multiprotein complex that mediates the incorporation of iron-sulfur cluster into extramitochondrial Fe/S proteins. As a CIA complex component and in collaboration with CIAO1 and MMS19, binds to and facilitates the assembly of most cytosolic-nuclear Fe/S proteins. As part of the mitotic spindle-associated MMXD complex it plays a role in chromosome segregation, probably by facilitating iron-sulfur cluster assembly into ERCC2/XPD. Together with MMS19, facilitates the transfer of Fe-S clusters to the motor protein KIF4A, which ensures proper localization of KIF4A to mitotic machinery components to promote the progression of mitosis.</text>
</comment>
<organism evidence="9 10">
    <name type="scientific">Anser brachyrhynchus</name>
    <name type="common">Pink-footed goose</name>
    <dbReference type="NCBI Taxonomy" id="132585"/>
    <lineage>
        <taxon>Eukaryota</taxon>
        <taxon>Metazoa</taxon>
        <taxon>Chordata</taxon>
        <taxon>Craniata</taxon>
        <taxon>Vertebrata</taxon>
        <taxon>Euteleostomi</taxon>
        <taxon>Archelosauria</taxon>
        <taxon>Archosauria</taxon>
        <taxon>Dinosauria</taxon>
        <taxon>Saurischia</taxon>
        <taxon>Theropoda</taxon>
        <taxon>Coelurosauria</taxon>
        <taxon>Aves</taxon>
        <taxon>Neognathae</taxon>
        <taxon>Galloanserae</taxon>
        <taxon>Anseriformes</taxon>
        <taxon>Anatidae</taxon>
        <taxon>Anserinae</taxon>
        <taxon>Anser</taxon>
    </lineage>
</organism>
<dbReference type="Gene3D" id="6.10.250.1280">
    <property type="match status" value="1"/>
</dbReference>
<comment type="similarity">
    <text evidence="1">Belongs to the MIP18 family.</text>
</comment>
<evidence type="ECO:0000256" key="1">
    <source>
        <dbReference type="ARBA" id="ARBA00010381"/>
    </source>
</evidence>
<feature type="region of interest" description="Disordered" evidence="7">
    <location>
        <begin position="63"/>
        <end position="83"/>
    </location>
</feature>